<dbReference type="GO" id="GO:0003735">
    <property type="term" value="F:structural constituent of ribosome"/>
    <property type="evidence" value="ECO:0007669"/>
    <property type="project" value="InterPro"/>
</dbReference>
<evidence type="ECO:0000256" key="4">
    <source>
        <dbReference type="ARBA" id="ARBA00022980"/>
    </source>
</evidence>
<dbReference type="PANTHER" id="PTHR13409:SF0">
    <property type="entry name" value="LARGE RIBOSOMAL SUBUNIT PROTEIN ML51"/>
    <property type="match status" value="1"/>
</dbReference>
<sequence>MMQTLVNTLKFSFSKINIQPVRHRYWKDQQGARPLIRRYGYNDDKILQSGLLPRSADEKNKLPMPIYRPKDVWNERRALFGQNDYIDILGDESVHPVRVLYNVPSWLRGVKGNEFQILLRKRKMLQHGVYPLARPTKWSLMQKRIKYLYTFLNRKTRTGMEK</sequence>
<evidence type="ECO:0000313" key="9">
    <source>
        <dbReference type="EMBL" id="MBW14986.1"/>
    </source>
</evidence>
<organism evidence="9">
    <name type="scientific">Melanaphis sacchari</name>
    <dbReference type="NCBI Taxonomy" id="742174"/>
    <lineage>
        <taxon>Eukaryota</taxon>
        <taxon>Metazoa</taxon>
        <taxon>Ecdysozoa</taxon>
        <taxon>Arthropoda</taxon>
        <taxon>Hexapoda</taxon>
        <taxon>Insecta</taxon>
        <taxon>Pterygota</taxon>
        <taxon>Neoptera</taxon>
        <taxon>Paraneoptera</taxon>
        <taxon>Hemiptera</taxon>
        <taxon>Sternorrhyncha</taxon>
        <taxon>Aphidomorpha</taxon>
        <taxon>Aphidoidea</taxon>
        <taxon>Aphididae</taxon>
        <taxon>Aphidini</taxon>
        <taxon>Melanaphis</taxon>
    </lineage>
</organism>
<protein>
    <recommendedName>
        <fullName evidence="7">Large ribosomal subunit protein mL51</fullName>
    </recommendedName>
    <alternativeName>
        <fullName evidence="8">39S ribosomal protein L51, mitochondrial</fullName>
    </alternativeName>
</protein>
<evidence type="ECO:0000256" key="8">
    <source>
        <dbReference type="ARBA" id="ARBA00035419"/>
    </source>
</evidence>
<evidence type="ECO:0000256" key="1">
    <source>
        <dbReference type="ARBA" id="ARBA00004173"/>
    </source>
</evidence>
<evidence type="ECO:0000256" key="7">
    <source>
        <dbReference type="ARBA" id="ARBA00035182"/>
    </source>
</evidence>
<gene>
    <name evidence="9" type="primary">mRpL51_1</name>
</gene>
<dbReference type="InterPro" id="IPR019373">
    <property type="entry name" value="Ribosomal_mL51"/>
</dbReference>
<dbReference type="EMBL" id="GFXV01003181">
    <property type="protein sequence ID" value="MBW14986.1"/>
    <property type="molecule type" value="Transcribed_RNA"/>
</dbReference>
<comment type="subcellular location">
    <subcellularLocation>
        <location evidence="1">Mitochondrion</location>
    </subcellularLocation>
</comment>
<name>A0A2H8TLF7_9HEMI</name>
<proteinExistence type="inferred from homology"/>
<dbReference type="GO" id="GO:0005762">
    <property type="term" value="C:mitochondrial large ribosomal subunit"/>
    <property type="evidence" value="ECO:0007669"/>
    <property type="project" value="TreeGrafter"/>
</dbReference>
<keyword evidence="3" id="KW-0809">Transit peptide</keyword>
<evidence type="ECO:0000256" key="2">
    <source>
        <dbReference type="ARBA" id="ARBA00010972"/>
    </source>
</evidence>
<dbReference type="AlphaFoldDB" id="A0A2H8TLF7"/>
<accession>A0A2H8TLF7</accession>
<evidence type="ECO:0000256" key="6">
    <source>
        <dbReference type="ARBA" id="ARBA00023274"/>
    </source>
</evidence>
<dbReference type="GO" id="GO:0006412">
    <property type="term" value="P:translation"/>
    <property type="evidence" value="ECO:0007669"/>
    <property type="project" value="TreeGrafter"/>
</dbReference>
<evidence type="ECO:0000256" key="3">
    <source>
        <dbReference type="ARBA" id="ARBA00022946"/>
    </source>
</evidence>
<keyword evidence="5" id="KW-0496">Mitochondrion</keyword>
<dbReference type="Pfam" id="PF10244">
    <property type="entry name" value="MRP-L51"/>
    <property type="match status" value="1"/>
</dbReference>
<comment type="similarity">
    <text evidence="2">Belongs to the mitochondrion-specific ribosomal protein mL51 family.</text>
</comment>
<evidence type="ECO:0000256" key="5">
    <source>
        <dbReference type="ARBA" id="ARBA00023128"/>
    </source>
</evidence>
<keyword evidence="4 9" id="KW-0689">Ribosomal protein</keyword>
<reference evidence="9" key="1">
    <citation type="submission" date="2017-10" db="EMBL/GenBank/DDBJ databases">
        <title>Transcriptome Assembly of Sugarcane Aphid Adults.</title>
        <authorList>
            <person name="Scully E.D."/>
            <person name="Palmer N.A."/>
            <person name="Geib S.M."/>
            <person name="Sarath G."/>
            <person name="Sattler S.E."/>
        </authorList>
    </citation>
    <scope>NUCLEOTIDE SEQUENCE</scope>
    <source>
        <tissue evidence="9">Whole body</tissue>
    </source>
</reference>
<keyword evidence="6" id="KW-0687">Ribonucleoprotein</keyword>
<dbReference type="OrthoDB" id="10059330at2759"/>
<dbReference type="PANTHER" id="PTHR13409">
    <property type="entry name" value="MITOCHONDRIAL 39S RIBOSOMAL PROTEIN L51"/>
    <property type="match status" value="1"/>
</dbReference>